<dbReference type="PANTHER" id="PTHR47964">
    <property type="entry name" value="ATP-DEPENDENT DNA HELICASE HOMOLOG RECG, CHLOROPLASTIC"/>
    <property type="match status" value="1"/>
</dbReference>
<reference evidence="25" key="2">
    <citation type="submission" date="2014-03" db="EMBL/GenBank/DDBJ databases">
        <title>The whipworm genome and dual-species transcriptomics of an intimate host-pathogen interaction.</title>
        <authorList>
            <person name="Foth B.J."/>
            <person name="Tsai I.J."/>
            <person name="Reid A.J."/>
            <person name="Bancroft A.J."/>
            <person name="Nichol S."/>
            <person name="Tracey A."/>
            <person name="Holroyd N."/>
            <person name="Cotton J.A."/>
            <person name="Stanley E.J."/>
            <person name="Zarowiecki M."/>
            <person name="Liu J.Z."/>
            <person name="Huckvale T."/>
            <person name="Cooper P.J."/>
            <person name="Grencis R.K."/>
            <person name="Berriman M."/>
        </authorList>
    </citation>
    <scope>NUCLEOTIDE SEQUENCE [LARGE SCALE GENOMIC DNA]</scope>
</reference>
<dbReference type="InterPro" id="IPR022724">
    <property type="entry name" value="rRNA_MeTrfase_SpoU_C"/>
</dbReference>
<dbReference type="CDD" id="cd18092">
    <property type="entry name" value="SpoU-like_TrmH"/>
    <property type="match status" value="1"/>
</dbReference>
<dbReference type="GO" id="GO:0000049">
    <property type="term" value="F:tRNA binding"/>
    <property type="evidence" value="ECO:0007669"/>
    <property type="project" value="UniProtKB-KW"/>
</dbReference>
<dbReference type="NCBIfam" id="NF008295">
    <property type="entry name" value="PRK11081.1"/>
    <property type="match status" value="1"/>
</dbReference>
<evidence type="ECO:0000256" key="10">
    <source>
        <dbReference type="ARBA" id="ARBA00022801"/>
    </source>
</evidence>
<dbReference type="Pfam" id="PF00270">
    <property type="entry name" value="DEAD"/>
    <property type="match status" value="1"/>
</dbReference>
<keyword evidence="17" id="KW-0413">Isomerase</keyword>
<evidence type="ECO:0000256" key="14">
    <source>
        <dbReference type="ARBA" id="ARBA00023125"/>
    </source>
</evidence>
<evidence type="ECO:0000256" key="1">
    <source>
        <dbReference type="ARBA" id="ARBA00007504"/>
    </source>
</evidence>
<dbReference type="CDD" id="cd17992">
    <property type="entry name" value="DEXHc_RecG"/>
    <property type="match status" value="1"/>
</dbReference>
<organism evidence="25 26">
    <name type="scientific">Trichuris trichiura</name>
    <name type="common">Whipworm</name>
    <name type="synonym">Trichocephalus trichiurus</name>
    <dbReference type="NCBI Taxonomy" id="36087"/>
    <lineage>
        <taxon>Eukaryota</taxon>
        <taxon>Metazoa</taxon>
        <taxon>Ecdysozoa</taxon>
        <taxon>Nematoda</taxon>
        <taxon>Enoplea</taxon>
        <taxon>Dorylaimia</taxon>
        <taxon>Trichinellida</taxon>
        <taxon>Trichuridae</taxon>
        <taxon>Trichuris</taxon>
    </lineage>
</organism>
<dbReference type="STRING" id="36087.A0A077Z534"/>
<dbReference type="InterPro" id="IPR001537">
    <property type="entry name" value="SpoU_MeTrfase"/>
</dbReference>
<dbReference type="FunFam" id="3.40.50.300:FF:000715">
    <property type="entry name" value="ATP-dependent DNA helicase RecG"/>
    <property type="match status" value="1"/>
</dbReference>
<dbReference type="HAMAP" id="MF_02060">
    <property type="entry name" value="tRNA_methyltr_TrmH"/>
    <property type="match status" value="1"/>
</dbReference>
<comment type="similarity">
    <text evidence="1">Belongs to the helicase family. RecG subfamily.</text>
</comment>
<evidence type="ECO:0000313" key="25">
    <source>
        <dbReference type="EMBL" id="CDW55211.1"/>
    </source>
</evidence>
<dbReference type="Gene3D" id="3.40.1280.10">
    <property type="match status" value="1"/>
</dbReference>
<dbReference type="FunFam" id="3.40.1280.10:FF:000009">
    <property type="entry name" value="tRNA (guanosine(18)-2'-O)-methyltransferase"/>
    <property type="match status" value="1"/>
</dbReference>
<dbReference type="GO" id="GO:0141100">
    <property type="term" value="F:tRNA (guanine(18)-2'-O)-methyltransferase activity"/>
    <property type="evidence" value="ECO:0007669"/>
    <property type="project" value="InterPro"/>
</dbReference>
<dbReference type="OrthoDB" id="1718at2759"/>
<evidence type="ECO:0000256" key="20">
    <source>
        <dbReference type="ARBA" id="ARBA00048988"/>
    </source>
</evidence>
<dbReference type="GO" id="GO:0006281">
    <property type="term" value="P:DNA repair"/>
    <property type="evidence" value="ECO:0007669"/>
    <property type="project" value="UniProtKB-KW"/>
</dbReference>
<dbReference type="GO" id="GO:0006310">
    <property type="term" value="P:DNA recombination"/>
    <property type="evidence" value="ECO:0007669"/>
    <property type="project" value="UniProtKB-KW"/>
</dbReference>
<dbReference type="InterPro" id="IPR001650">
    <property type="entry name" value="Helicase_C-like"/>
</dbReference>
<dbReference type="GO" id="GO:0016787">
    <property type="term" value="F:hydrolase activity"/>
    <property type="evidence" value="ECO:0007669"/>
    <property type="project" value="UniProtKB-KW"/>
</dbReference>
<keyword evidence="5" id="KW-0808">Transferase</keyword>
<keyword evidence="11 25" id="KW-0347">Helicase</keyword>
<evidence type="ECO:0000256" key="4">
    <source>
        <dbReference type="ARBA" id="ARBA00022603"/>
    </source>
</evidence>
<name>A0A077Z534_TRITR</name>
<evidence type="ECO:0000256" key="3">
    <source>
        <dbReference type="ARBA" id="ARBA00022555"/>
    </source>
</evidence>
<dbReference type="SMART" id="SM00487">
    <property type="entry name" value="DEXDc"/>
    <property type="match status" value="1"/>
</dbReference>
<dbReference type="SUPFAM" id="SSF50249">
    <property type="entry name" value="Nucleic acid-binding proteins"/>
    <property type="match status" value="1"/>
</dbReference>
<evidence type="ECO:0000256" key="19">
    <source>
        <dbReference type="ARBA" id="ARBA00034808"/>
    </source>
</evidence>
<gene>
    <name evidence="25" type="ORF">TTRE_0000348301</name>
</gene>
<dbReference type="NCBIfam" id="NF008168">
    <property type="entry name" value="PRK10917.2-2"/>
    <property type="match status" value="1"/>
</dbReference>
<dbReference type="InterPro" id="IPR011545">
    <property type="entry name" value="DEAD/DEAH_box_helicase_dom"/>
</dbReference>
<dbReference type="EC" id="5.6.2.4" evidence="19"/>
<evidence type="ECO:0000256" key="17">
    <source>
        <dbReference type="ARBA" id="ARBA00023235"/>
    </source>
</evidence>
<keyword evidence="3" id="KW-0820">tRNA-binding</keyword>
<evidence type="ECO:0000256" key="22">
    <source>
        <dbReference type="ARBA" id="ARBA00049819"/>
    </source>
</evidence>
<keyword evidence="4 25" id="KW-0489">Methyltransferase</keyword>
<protein>
    <recommendedName>
        <fullName evidence="2">ATP-dependent DNA helicase RecG</fullName>
        <ecNumber evidence="19">5.6.2.4</ecNumber>
    </recommendedName>
    <alternativeName>
        <fullName evidence="21">DNA branch migration protein RecG</fullName>
    </alternativeName>
    <alternativeName>
        <fullName evidence="22">Probable DNA 3'-5' helicase RecG</fullName>
    </alternativeName>
</protein>
<keyword evidence="14" id="KW-0238">DNA-binding</keyword>
<evidence type="ECO:0000313" key="26">
    <source>
        <dbReference type="Proteomes" id="UP000030665"/>
    </source>
</evidence>
<evidence type="ECO:0000259" key="24">
    <source>
        <dbReference type="PROSITE" id="PS51194"/>
    </source>
</evidence>
<dbReference type="Pfam" id="PF00588">
    <property type="entry name" value="SpoU_methylase"/>
    <property type="match status" value="1"/>
</dbReference>
<dbReference type="SMART" id="SM00490">
    <property type="entry name" value="HELICc"/>
    <property type="match status" value="1"/>
</dbReference>
<evidence type="ECO:0000256" key="12">
    <source>
        <dbReference type="ARBA" id="ARBA00022840"/>
    </source>
</evidence>
<evidence type="ECO:0000256" key="13">
    <source>
        <dbReference type="ARBA" id="ARBA00022884"/>
    </source>
</evidence>
<dbReference type="EMBL" id="HG805940">
    <property type="protein sequence ID" value="CDW55211.1"/>
    <property type="molecule type" value="Genomic_DNA"/>
</dbReference>
<evidence type="ECO:0000256" key="15">
    <source>
        <dbReference type="ARBA" id="ARBA00023172"/>
    </source>
</evidence>
<feature type="domain" description="Helicase C-terminal" evidence="24">
    <location>
        <begin position="688"/>
        <end position="834"/>
    </location>
</feature>
<dbReference type="InterPro" id="IPR012340">
    <property type="entry name" value="NA-bd_OB-fold"/>
</dbReference>
<sequence length="899" mass="99124">MLARRQPDLTVCMEQVHKPHNVSAIIRTADAVGVHEVHAVWPGSRMRTMASAAAGSNSWVQVKTHRTIGDAVAHLKGQGMQILATHLSDNAVDFREIDYTRPTCILMGQEKTGITQEALALADQDIIIPMIGMVQSLNVSVASALILYEAQRQRQNAGMYLRENSMLPEAEQQRLLFEGGYPVLAKVAKRKGLPYPHVNQQGEIEADADWWATMQAAGSLTGVGAALSNKLAKINLHTVQDLLLHLPLRYEDRTHLYPIGELLPGVYATVEGEVLNCNISFGGRRMMTCQISDGSGILTMRFFNFSAAMKNSLAAGRRVLAYGEAKRGKYGAEMIHPEYRVQGDLSTPELQETLTPVYPTTEGVKQATLRKLTDQALDLLDTCAIEELLPPELSQGMMTLPEALRTLHRPPPTLQLSDLETGQHPAQRRLILEELLAHNLSMLALRAGAQRFHAQPLSANDTLKNKLLAALPFKPTGAQARVVAEIERDLALDVPMMRLVQGDVGSGKTLVAALAALRAIAHGKQVALMAPTELLAEQHANNFRNWFAPLGIEVGWLAGKQKGKARLAQQEAIASGQVQMIVGTHAIFQEQVLFNGLALVIIDEQHRFGVHQRLALWEKGQQQGFHPHQLIMTATPIPRTLAMTAYADLDTSVIDELPPGRTPVTTVAIPDTRRTDIIDRVRHACITEGRQAYWVCTLIEESELLEAQAAEATWEELKLALPELNVGLVHGRMKPAEKQAVMASFKQGELHLLVATTVIEVGVDVPNASLMIIENPERLGLAQLHQLRGRVGRGAVASHCVLLYKTPLSKTAQIRLQVLRDSNDGFVIAQKDLEIRGPGELLGTRQTGNAEFKVADLLRDQAMIPEVQRLARHIHERYPQQAKALIERWMPETERYSNA</sequence>
<dbReference type="InterPro" id="IPR033671">
    <property type="entry name" value="TrmH"/>
</dbReference>
<keyword evidence="7" id="KW-0819">tRNA processing</keyword>
<evidence type="ECO:0000256" key="21">
    <source>
        <dbReference type="ARBA" id="ARBA00049803"/>
    </source>
</evidence>
<dbReference type="InterPro" id="IPR027417">
    <property type="entry name" value="P-loop_NTPase"/>
</dbReference>
<keyword evidence="9" id="KW-0227">DNA damage</keyword>
<dbReference type="GO" id="GO:0003677">
    <property type="term" value="F:DNA binding"/>
    <property type="evidence" value="ECO:0007669"/>
    <property type="project" value="UniProtKB-KW"/>
</dbReference>
<evidence type="ECO:0000256" key="9">
    <source>
        <dbReference type="ARBA" id="ARBA00022763"/>
    </source>
</evidence>
<dbReference type="CDD" id="cd04488">
    <property type="entry name" value="RecG_wedge_OBF"/>
    <property type="match status" value="1"/>
</dbReference>
<dbReference type="GO" id="GO:0005524">
    <property type="term" value="F:ATP binding"/>
    <property type="evidence" value="ECO:0007669"/>
    <property type="project" value="UniProtKB-KW"/>
</dbReference>
<keyword evidence="26" id="KW-1185">Reference proteome</keyword>
<reference evidence="25" key="1">
    <citation type="submission" date="2014-01" db="EMBL/GenBank/DDBJ databases">
        <authorList>
            <person name="Aslett M."/>
        </authorList>
    </citation>
    <scope>NUCLEOTIDE SEQUENCE</scope>
</reference>
<dbReference type="Pfam" id="PF19833">
    <property type="entry name" value="RecG_dom3_C"/>
    <property type="match status" value="1"/>
</dbReference>
<dbReference type="InterPro" id="IPR047112">
    <property type="entry name" value="RecG/Mfd"/>
</dbReference>
<dbReference type="InterPro" id="IPR045562">
    <property type="entry name" value="RecG_dom3_C"/>
</dbReference>
<dbReference type="PROSITE" id="PS51192">
    <property type="entry name" value="HELICASE_ATP_BIND_1"/>
    <property type="match status" value="1"/>
</dbReference>
<dbReference type="InterPro" id="IPR029026">
    <property type="entry name" value="tRNA_m1G_MTases_N"/>
</dbReference>
<dbReference type="GO" id="GO:0030488">
    <property type="term" value="P:tRNA methylation"/>
    <property type="evidence" value="ECO:0007669"/>
    <property type="project" value="InterPro"/>
</dbReference>
<keyword evidence="6" id="KW-0949">S-adenosyl-L-methionine</keyword>
<dbReference type="Gene3D" id="3.40.50.300">
    <property type="entry name" value="P-loop containing nucleotide triphosphate hydrolases"/>
    <property type="match status" value="2"/>
</dbReference>
<dbReference type="FunFam" id="3.40.50.300:FF:000391">
    <property type="entry name" value="ATP-dependent DNA helicase RecG"/>
    <property type="match status" value="1"/>
</dbReference>
<dbReference type="Gene3D" id="2.40.50.140">
    <property type="entry name" value="Nucleic acid-binding proteins"/>
    <property type="match status" value="1"/>
</dbReference>
<dbReference type="Pfam" id="PF12105">
    <property type="entry name" value="SpoU_methylas_C"/>
    <property type="match status" value="1"/>
</dbReference>
<dbReference type="AlphaFoldDB" id="A0A077Z534"/>
<dbReference type="NCBIfam" id="NF008166">
    <property type="entry name" value="PRK10917.1-4"/>
    <property type="match status" value="1"/>
</dbReference>
<dbReference type="FunFam" id="2.40.50.140:FF:000134">
    <property type="entry name" value="ATP-dependent DNA helicase RecG"/>
    <property type="match status" value="1"/>
</dbReference>
<keyword evidence="10" id="KW-0378">Hydrolase</keyword>
<dbReference type="InterPro" id="IPR029028">
    <property type="entry name" value="Alpha/beta_knot_MTases"/>
</dbReference>
<dbReference type="Pfam" id="PF00271">
    <property type="entry name" value="Helicase_C"/>
    <property type="match status" value="1"/>
</dbReference>
<dbReference type="PANTHER" id="PTHR47964:SF1">
    <property type="entry name" value="ATP-DEPENDENT DNA HELICASE HOMOLOG RECG, CHLOROPLASTIC"/>
    <property type="match status" value="1"/>
</dbReference>
<dbReference type="NCBIfam" id="NF008163">
    <property type="entry name" value="PRK10917.1-1"/>
    <property type="match status" value="1"/>
</dbReference>
<dbReference type="GO" id="GO:0043138">
    <property type="term" value="F:3'-5' DNA helicase activity"/>
    <property type="evidence" value="ECO:0007669"/>
    <property type="project" value="UniProtKB-EC"/>
</dbReference>
<feature type="domain" description="Helicase ATP-binding" evidence="23">
    <location>
        <begin position="489"/>
        <end position="654"/>
    </location>
</feature>
<evidence type="ECO:0000256" key="16">
    <source>
        <dbReference type="ARBA" id="ARBA00023204"/>
    </source>
</evidence>
<dbReference type="Pfam" id="PF17191">
    <property type="entry name" value="RecG_wedge"/>
    <property type="match status" value="1"/>
</dbReference>
<dbReference type="PROSITE" id="PS51194">
    <property type="entry name" value="HELICASE_CTER"/>
    <property type="match status" value="1"/>
</dbReference>
<evidence type="ECO:0000259" key="23">
    <source>
        <dbReference type="PROSITE" id="PS51192"/>
    </source>
</evidence>
<keyword evidence="13" id="KW-0694">RNA-binding</keyword>
<evidence type="ECO:0000256" key="2">
    <source>
        <dbReference type="ARBA" id="ARBA00017846"/>
    </source>
</evidence>
<comment type="catalytic activity">
    <reaction evidence="18">
        <text>Couples ATP hydrolysis with the unwinding of duplex DNA by translocating in the 3'-5' direction.</text>
        <dbReference type="EC" id="5.6.2.4"/>
    </reaction>
</comment>
<keyword evidence="15" id="KW-0233">DNA recombination</keyword>
<evidence type="ECO:0000256" key="18">
    <source>
        <dbReference type="ARBA" id="ARBA00034617"/>
    </source>
</evidence>
<keyword evidence="8" id="KW-0547">Nucleotide-binding</keyword>
<keyword evidence="12" id="KW-0067">ATP-binding</keyword>
<dbReference type="Proteomes" id="UP000030665">
    <property type="component" value="Unassembled WGS sequence"/>
</dbReference>
<dbReference type="SUPFAM" id="SSF52540">
    <property type="entry name" value="P-loop containing nucleoside triphosphate hydrolases"/>
    <property type="match status" value="2"/>
</dbReference>
<evidence type="ECO:0000256" key="7">
    <source>
        <dbReference type="ARBA" id="ARBA00022694"/>
    </source>
</evidence>
<dbReference type="NCBIfam" id="TIGR00643">
    <property type="entry name" value="recG"/>
    <property type="match status" value="1"/>
</dbReference>
<comment type="catalytic activity">
    <reaction evidence="20">
        <text>ATP + H2O = ADP + phosphate + H(+)</text>
        <dbReference type="Rhea" id="RHEA:13065"/>
        <dbReference type="ChEBI" id="CHEBI:15377"/>
        <dbReference type="ChEBI" id="CHEBI:15378"/>
        <dbReference type="ChEBI" id="CHEBI:30616"/>
        <dbReference type="ChEBI" id="CHEBI:43474"/>
        <dbReference type="ChEBI" id="CHEBI:456216"/>
        <dbReference type="EC" id="5.6.2.4"/>
    </reaction>
</comment>
<dbReference type="InterPro" id="IPR004609">
    <property type="entry name" value="ATP-dep_DNA_helicase_RecG"/>
</dbReference>
<dbReference type="InterPro" id="IPR014001">
    <property type="entry name" value="Helicase_ATP-bd"/>
</dbReference>
<accession>A0A077Z534</accession>
<dbReference type="CDD" id="cd18811">
    <property type="entry name" value="SF2_C_RecG"/>
    <property type="match status" value="1"/>
</dbReference>
<dbReference type="SUPFAM" id="SSF75217">
    <property type="entry name" value="alpha/beta knot"/>
    <property type="match status" value="1"/>
</dbReference>
<keyword evidence="16" id="KW-0234">DNA repair</keyword>
<evidence type="ECO:0000256" key="6">
    <source>
        <dbReference type="ARBA" id="ARBA00022691"/>
    </source>
</evidence>
<evidence type="ECO:0000256" key="11">
    <source>
        <dbReference type="ARBA" id="ARBA00022806"/>
    </source>
</evidence>
<evidence type="ECO:0000256" key="5">
    <source>
        <dbReference type="ARBA" id="ARBA00022679"/>
    </source>
</evidence>
<evidence type="ECO:0000256" key="8">
    <source>
        <dbReference type="ARBA" id="ARBA00022741"/>
    </source>
</evidence>
<dbReference type="NCBIfam" id="NF008165">
    <property type="entry name" value="PRK10917.1-3"/>
    <property type="match status" value="1"/>
</dbReference>
<proteinExistence type="inferred from homology"/>
<dbReference type="InterPro" id="IPR033454">
    <property type="entry name" value="RecG_wedge"/>
</dbReference>